<comment type="similarity">
    <text evidence="2 7">Belongs to the enoyl-CoA hydratase/isomerase family.</text>
</comment>
<dbReference type="RefSeq" id="WP_075543816.1">
    <property type="nucleotide sequence ID" value="NZ_UPHQ01000311.1"/>
</dbReference>
<evidence type="ECO:0000256" key="1">
    <source>
        <dbReference type="ARBA" id="ARBA00002994"/>
    </source>
</evidence>
<dbReference type="InterPro" id="IPR018376">
    <property type="entry name" value="Enoyl-CoA_hyd/isom_CS"/>
</dbReference>
<protein>
    <submittedName>
        <fullName evidence="8">Short-chain-enoyl-CoA hydratase</fullName>
        <ecNumber evidence="8">4.2.1.150</ecNumber>
    </submittedName>
</protein>
<dbReference type="GO" id="GO:0018812">
    <property type="term" value="F:3-hydroxyacyl-CoA dehydratase activity"/>
    <property type="evidence" value="ECO:0007669"/>
    <property type="project" value="UniProtKB-EC"/>
</dbReference>
<dbReference type="PANTHER" id="PTHR11941:SF54">
    <property type="entry name" value="ENOYL-COA HYDRATASE, MITOCHONDRIAL"/>
    <property type="match status" value="1"/>
</dbReference>
<evidence type="ECO:0000256" key="2">
    <source>
        <dbReference type="ARBA" id="ARBA00005254"/>
    </source>
</evidence>
<organism evidence="8 9">
    <name type="scientific">Mycobacterium innocens</name>
    <dbReference type="NCBI Taxonomy" id="2341083"/>
    <lineage>
        <taxon>Bacteria</taxon>
        <taxon>Bacillati</taxon>
        <taxon>Actinomycetota</taxon>
        <taxon>Actinomycetes</taxon>
        <taxon>Mycobacteriales</taxon>
        <taxon>Mycobacteriaceae</taxon>
        <taxon>Mycobacterium</taxon>
    </lineage>
</organism>
<dbReference type="InterPro" id="IPR029045">
    <property type="entry name" value="ClpP/crotonase-like_dom_sf"/>
</dbReference>
<evidence type="ECO:0000256" key="6">
    <source>
        <dbReference type="ARBA" id="ARBA00023717"/>
    </source>
</evidence>
<name>A0A498QL26_9MYCO</name>
<proteinExistence type="inferred from homology"/>
<gene>
    <name evidence="8" type="primary">crt_7</name>
    <name evidence="8" type="ORF">LAUMK13_05575</name>
</gene>
<evidence type="ECO:0000256" key="4">
    <source>
        <dbReference type="ARBA" id="ARBA00023098"/>
    </source>
</evidence>
<dbReference type="GO" id="GO:0006635">
    <property type="term" value="P:fatty acid beta-oxidation"/>
    <property type="evidence" value="ECO:0007669"/>
    <property type="project" value="TreeGrafter"/>
</dbReference>
<dbReference type="Gene3D" id="3.90.226.10">
    <property type="entry name" value="2-enoyl-CoA Hydratase, Chain A, domain 1"/>
    <property type="match status" value="1"/>
</dbReference>
<keyword evidence="4" id="KW-0443">Lipid metabolism</keyword>
<reference evidence="8 9" key="1">
    <citation type="submission" date="2018-09" db="EMBL/GenBank/DDBJ databases">
        <authorList>
            <person name="Tagini F."/>
        </authorList>
    </citation>
    <scope>NUCLEOTIDE SEQUENCE [LARGE SCALE GENOMIC DNA]</scope>
    <source>
        <strain evidence="8 9">MK13</strain>
    </source>
</reference>
<dbReference type="EC" id="4.2.1.150" evidence="8"/>
<dbReference type="EMBL" id="UPHQ01000311">
    <property type="protein sequence ID" value="VBA46006.1"/>
    <property type="molecule type" value="Genomic_DNA"/>
</dbReference>
<dbReference type="CDD" id="cd06558">
    <property type="entry name" value="crotonase-like"/>
    <property type="match status" value="1"/>
</dbReference>
<dbReference type="Proteomes" id="UP000267289">
    <property type="component" value="Unassembled WGS sequence"/>
</dbReference>
<keyword evidence="3" id="KW-0276">Fatty acid metabolism</keyword>
<evidence type="ECO:0000256" key="5">
    <source>
        <dbReference type="ARBA" id="ARBA00023709"/>
    </source>
</evidence>
<keyword evidence="9" id="KW-1185">Reference proteome</keyword>
<accession>A0A498QL26</accession>
<evidence type="ECO:0000313" key="8">
    <source>
        <dbReference type="EMBL" id="VBA46006.1"/>
    </source>
</evidence>
<dbReference type="Pfam" id="PF00378">
    <property type="entry name" value="ECH_1"/>
    <property type="match status" value="1"/>
</dbReference>
<dbReference type="InterPro" id="IPR001753">
    <property type="entry name" value="Enoyl-CoA_hydra/iso"/>
</dbReference>
<dbReference type="SUPFAM" id="SSF52096">
    <property type="entry name" value="ClpP/crotonase"/>
    <property type="match status" value="1"/>
</dbReference>
<keyword evidence="8" id="KW-0456">Lyase</keyword>
<comment type="catalytic activity">
    <reaction evidence="5">
        <text>a (3S)-3-hydroxyacyl-CoA = a (2E)-enoyl-CoA + H2O</text>
        <dbReference type="Rhea" id="RHEA:16105"/>
        <dbReference type="ChEBI" id="CHEBI:15377"/>
        <dbReference type="ChEBI" id="CHEBI:57318"/>
        <dbReference type="ChEBI" id="CHEBI:58856"/>
        <dbReference type="EC" id="4.2.1.17"/>
    </reaction>
</comment>
<dbReference type="PROSITE" id="PS00166">
    <property type="entry name" value="ENOYL_COA_HYDRATASE"/>
    <property type="match status" value="1"/>
</dbReference>
<dbReference type="PANTHER" id="PTHR11941">
    <property type="entry name" value="ENOYL-COA HYDRATASE-RELATED"/>
    <property type="match status" value="1"/>
</dbReference>
<evidence type="ECO:0000313" key="9">
    <source>
        <dbReference type="Proteomes" id="UP000267289"/>
    </source>
</evidence>
<comment type="function">
    <text evidence="1">Could possibly oxidize fatty acids using specific components.</text>
</comment>
<sequence length="257" mass="27667">MTTAELKSEIVDGVGVISLNRPHRHNAITDSLFEELSAVLRQQLDDQSIRCVLLRGEGRSFCSGRDTAELGRRADGQDDFTFVREHQRLRLDALESTKPIVAAVQGAVLGGGFEIALSADIRIIAEDAFFGLPEVGLGLVPDTGGTQILPALVGPARAKYLVLSGAHIDAATAYAWGLAEEIVPVDQLTQRAMQFCLGLATQPVLAMSMGKLLVNQATAGPIRNGIAQELLAQTALFSSSEYQQLKDRHPRARREGP</sequence>
<dbReference type="OrthoDB" id="8452484at2"/>
<comment type="catalytic activity">
    <reaction evidence="6">
        <text>a 4-saturated-(3S)-3-hydroxyacyl-CoA = a (3E)-enoyl-CoA + H2O</text>
        <dbReference type="Rhea" id="RHEA:20724"/>
        <dbReference type="ChEBI" id="CHEBI:15377"/>
        <dbReference type="ChEBI" id="CHEBI:58521"/>
        <dbReference type="ChEBI" id="CHEBI:137480"/>
        <dbReference type="EC" id="4.2.1.17"/>
    </reaction>
</comment>
<evidence type="ECO:0000256" key="3">
    <source>
        <dbReference type="ARBA" id="ARBA00022832"/>
    </source>
</evidence>
<dbReference type="AlphaFoldDB" id="A0A498QL26"/>
<evidence type="ECO:0000256" key="7">
    <source>
        <dbReference type="RuleBase" id="RU003707"/>
    </source>
</evidence>